<accession>A0A977KTF8</accession>
<dbReference type="EMBL" id="CP073041">
    <property type="protein sequence ID" value="UXE58551.1"/>
    <property type="molecule type" value="Genomic_DNA"/>
</dbReference>
<evidence type="ECO:0000256" key="1">
    <source>
        <dbReference type="SAM" id="Coils"/>
    </source>
</evidence>
<keyword evidence="1" id="KW-0175">Coiled coil</keyword>
<gene>
    <name evidence="2" type="ORF">KA717_21110</name>
</gene>
<protein>
    <submittedName>
        <fullName evidence="2">ISKra4 family transposase</fullName>
    </submittedName>
</protein>
<dbReference type="AlphaFoldDB" id="A0A977KTF8"/>
<dbReference type="NCBIfam" id="NF033572">
    <property type="entry name" value="transpos_ISKra4"/>
    <property type="match status" value="1"/>
</dbReference>
<feature type="coiled-coil region" evidence="1">
    <location>
        <begin position="306"/>
        <end position="336"/>
    </location>
</feature>
<sequence>MTAKLIEGSKIKIELTLELSRSMLDTEINIQKGLNEVGCIASKEALKYLDTDGSPLKIGEEIWKSKGEQPKEYQTPYGEVIVNRHVYQRSVGGKTYCPLEREARIIITSTPLLAKQVSSKMSGMAGKEVKNDLLENHGRKVALSYIQRLSEAVGSVVQAKEEAWSYALPKEDSQIATVGIGLDGTCMLMCEDGYREAMVGTVSLYDSEGERQPTIYLGAAPEYGKKSFLERLEREIERAKNRYPEATLVGIADGAESNWKFLEKQTEEQILDFYHASGYLGALAEALHPNTVSKQKEWLTENCRELKHEKGKAGELLNLMKEVKEEKSHSKNLTEKLQAAITYYENHQHQMDYAEYLEKKYPIGSGVTEAACKTLVKQRLCCSGMRWKEKGAGIILSLRALVLTKERWSQFWAKLDQYGFPVEP</sequence>
<organism evidence="2">
    <name type="scientific">Woronichinia naegeliana WA131</name>
    <dbReference type="NCBI Taxonomy" id="2824559"/>
    <lineage>
        <taxon>Bacteria</taxon>
        <taxon>Bacillati</taxon>
        <taxon>Cyanobacteriota</taxon>
        <taxon>Cyanophyceae</taxon>
        <taxon>Synechococcales</taxon>
        <taxon>Coelosphaeriaceae</taxon>
        <taxon>Woronichinia</taxon>
    </lineage>
</organism>
<proteinExistence type="predicted"/>
<dbReference type="KEGG" id="wna:KA717_21110"/>
<reference evidence="2" key="1">
    <citation type="submission" date="2021-04" db="EMBL/GenBank/DDBJ databases">
        <title>Genome sequence of Woronichinia naegeliana from Washington state freshwater lake bloom.</title>
        <authorList>
            <person name="Dreher T.W."/>
        </authorList>
    </citation>
    <scope>NUCLEOTIDE SEQUENCE</scope>
    <source>
        <strain evidence="2">WA131</strain>
    </source>
</reference>
<dbReference type="Proteomes" id="UP001065613">
    <property type="component" value="Chromosome"/>
</dbReference>
<name>A0A977KTF8_9CYAN</name>
<evidence type="ECO:0000313" key="2">
    <source>
        <dbReference type="EMBL" id="UXE58551.1"/>
    </source>
</evidence>